<feature type="transmembrane region" description="Helical" evidence="6">
    <location>
        <begin position="392"/>
        <end position="415"/>
    </location>
</feature>
<feature type="transmembrane region" description="Helical" evidence="6">
    <location>
        <begin position="427"/>
        <end position="447"/>
    </location>
</feature>
<dbReference type="SUPFAM" id="SSF103473">
    <property type="entry name" value="MFS general substrate transporter"/>
    <property type="match status" value="1"/>
</dbReference>
<dbReference type="Gene3D" id="1.20.1250.20">
    <property type="entry name" value="MFS general substrate transporter like domains"/>
    <property type="match status" value="1"/>
</dbReference>
<dbReference type="PANTHER" id="PTHR23507:SF1">
    <property type="entry name" value="FI18259P1-RELATED"/>
    <property type="match status" value="1"/>
</dbReference>
<reference evidence="7 8" key="1">
    <citation type="submission" date="2024-05" db="EMBL/GenBank/DDBJ databases">
        <authorList>
            <person name="Wallberg A."/>
        </authorList>
    </citation>
    <scope>NUCLEOTIDE SEQUENCE [LARGE SCALE GENOMIC DNA]</scope>
</reference>
<dbReference type="InterPro" id="IPR011701">
    <property type="entry name" value="MFS"/>
</dbReference>
<evidence type="ECO:0000313" key="8">
    <source>
        <dbReference type="Proteomes" id="UP001497623"/>
    </source>
</evidence>
<feature type="compositionally biased region" description="Polar residues" evidence="5">
    <location>
        <begin position="525"/>
        <end position="540"/>
    </location>
</feature>
<proteinExistence type="predicted"/>
<dbReference type="InterPro" id="IPR036259">
    <property type="entry name" value="MFS_trans_sf"/>
</dbReference>
<feature type="transmembrane region" description="Helical" evidence="6">
    <location>
        <begin position="111"/>
        <end position="132"/>
    </location>
</feature>
<feature type="region of interest" description="Disordered" evidence="5">
    <location>
        <begin position="525"/>
        <end position="546"/>
    </location>
</feature>
<keyword evidence="4 6" id="KW-0472">Membrane</keyword>
<evidence type="ECO:0000256" key="1">
    <source>
        <dbReference type="ARBA" id="ARBA00004141"/>
    </source>
</evidence>
<feature type="transmembrane region" description="Helical" evidence="6">
    <location>
        <begin position="79"/>
        <end position="99"/>
    </location>
</feature>
<keyword evidence="3 6" id="KW-1133">Transmembrane helix</keyword>
<organism evidence="7 8">
    <name type="scientific">Meganyctiphanes norvegica</name>
    <name type="common">Northern krill</name>
    <name type="synonym">Thysanopoda norvegica</name>
    <dbReference type="NCBI Taxonomy" id="48144"/>
    <lineage>
        <taxon>Eukaryota</taxon>
        <taxon>Metazoa</taxon>
        <taxon>Ecdysozoa</taxon>
        <taxon>Arthropoda</taxon>
        <taxon>Crustacea</taxon>
        <taxon>Multicrustacea</taxon>
        <taxon>Malacostraca</taxon>
        <taxon>Eumalacostraca</taxon>
        <taxon>Eucarida</taxon>
        <taxon>Euphausiacea</taxon>
        <taxon>Euphausiidae</taxon>
        <taxon>Meganyctiphanes</taxon>
    </lineage>
</organism>
<comment type="caution">
    <text evidence="7">The sequence shown here is derived from an EMBL/GenBank/DDBJ whole genome shotgun (WGS) entry which is preliminary data.</text>
</comment>
<dbReference type="GO" id="GO:0016020">
    <property type="term" value="C:membrane"/>
    <property type="evidence" value="ECO:0007669"/>
    <property type="project" value="UniProtKB-SubCell"/>
</dbReference>
<dbReference type="EMBL" id="CAXKWB010037875">
    <property type="protein sequence ID" value="CAL4150787.1"/>
    <property type="molecule type" value="Genomic_DNA"/>
</dbReference>
<sequence length="546" mass="61819">MGISMKKTLTWLKLFIFNISIEPMLFLFYAAKTTVSVVKEDLKLERFCLVTLNHTQEECSDLIHNDNIQIEVQHLDNDFLFFESVVGMVIPLIFLTFIATWSDKHGRRVPIIAPMTGFVIWCTIYFFEALFPTWPPEILLIATFLDSCGGGFTTFLMGYYSHMVDITSENTRTTRLGIVMVVKNLGIPTGQVMGPVLHHAGGYLLVFGSAAGMSVICIIYAFIMVKPKPQNKISNDSSNSPFCNSIKNNLVQFIRTAYKRRPGSDRLCIIVLLFGMMLVNSSQPHKLYLWTRRVLKWDEDQYTLYKTSSELIGQLVMLIFSLIVKFGKVHDCHIGAAVTLLLWSKLISLGLTTRPDQWWILYLFLISPDSFGSMTVRSVLSKICGKEDIGRVFSLLGIMEVIWSVVDNAMYAAVYDASIKYYPSAEHLFGAAITCILFAIFLWVKWIQDWDTIHQKTQYSNSRSPTDASHNEIPSTHIIISNAHIQDRETATDNHIHHHVIADIMTSEAITPNALQNNKDDISLSASETSQTNSQGNESYHYSDVD</sequence>
<dbReference type="Pfam" id="PF07690">
    <property type="entry name" value="MFS_1"/>
    <property type="match status" value="1"/>
</dbReference>
<gene>
    <name evidence="7" type="ORF">MNOR_LOCUS30617</name>
</gene>
<feature type="transmembrane region" description="Helical" evidence="6">
    <location>
        <begin position="138"/>
        <end position="161"/>
    </location>
</feature>
<evidence type="ECO:0000313" key="7">
    <source>
        <dbReference type="EMBL" id="CAL4150787.1"/>
    </source>
</evidence>
<name>A0AAV2RXV1_MEGNR</name>
<protein>
    <recommendedName>
        <fullName evidence="9">Proton-coupled folate transporter</fullName>
    </recommendedName>
</protein>
<feature type="transmembrane region" description="Helical" evidence="6">
    <location>
        <begin position="267"/>
        <end position="291"/>
    </location>
</feature>
<feature type="transmembrane region" description="Helical" evidence="6">
    <location>
        <begin position="311"/>
        <end position="327"/>
    </location>
</feature>
<evidence type="ECO:0000256" key="2">
    <source>
        <dbReference type="ARBA" id="ARBA00022692"/>
    </source>
</evidence>
<keyword evidence="2 6" id="KW-0812">Transmembrane</keyword>
<feature type="transmembrane region" description="Helical" evidence="6">
    <location>
        <begin position="200"/>
        <end position="223"/>
    </location>
</feature>
<comment type="subcellular location">
    <subcellularLocation>
        <location evidence="1">Membrane</location>
        <topology evidence="1">Multi-pass membrane protein</topology>
    </subcellularLocation>
</comment>
<keyword evidence="8" id="KW-1185">Reference proteome</keyword>
<feature type="transmembrane region" description="Helical" evidence="6">
    <location>
        <begin position="173"/>
        <end position="194"/>
    </location>
</feature>
<dbReference type="PANTHER" id="PTHR23507">
    <property type="entry name" value="ZGC:174356"/>
    <property type="match status" value="1"/>
</dbReference>
<feature type="transmembrane region" description="Helical" evidence="6">
    <location>
        <begin position="334"/>
        <end position="353"/>
    </location>
</feature>
<dbReference type="AlphaFoldDB" id="A0AAV2RXV1"/>
<accession>A0AAV2RXV1</accession>
<evidence type="ECO:0000256" key="6">
    <source>
        <dbReference type="SAM" id="Phobius"/>
    </source>
</evidence>
<dbReference type="Proteomes" id="UP001497623">
    <property type="component" value="Unassembled WGS sequence"/>
</dbReference>
<evidence type="ECO:0000256" key="4">
    <source>
        <dbReference type="ARBA" id="ARBA00023136"/>
    </source>
</evidence>
<evidence type="ECO:0000256" key="3">
    <source>
        <dbReference type="ARBA" id="ARBA00022989"/>
    </source>
</evidence>
<evidence type="ECO:0008006" key="9">
    <source>
        <dbReference type="Google" id="ProtNLM"/>
    </source>
</evidence>
<feature type="transmembrane region" description="Helical" evidence="6">
    <location>
        <begin position="12"/>
        <end position="31"/>
    </location>
</feature>
<feature type="transmembrane region" description="Helical" evidence="6">
    <location>
        <begin position="359"/>
        <end position="380"/>
    </location>
</feature>
<evidence type="ECO:0000256" key="5">
    <source>
        <dbReference type="SAM" id="MobiDB-lite"/>
    </source>
</evidence>
<dbReference type="GO" id="GO:0022857">
    <property type="term" value="F:transmembrane transporter activity"/>
    <property type="evidence" value="ECO:0007669"/>
    <property type="project" value="InterPro"/>
</dbReference>